<organism evidence="3 4">
    <name type="scientific">Paraburkholderia panacisoli</name>
    <dbReference type="NCBI Taxonomy" id="2603818"/>
    <lineage>
        <taxon>Bacteria</taxon>
        <taxon>Pseudomonadati</taxon>
        <taxon>Pseudomonadota</taxon>
        <taxon>Betaproteobacteria</taxon>
        <taxon>Burkholderiales</taxon>
        <taxon>Burkholderiaceae</taxon>
        <taxon>Paraburkholderia</taxon>
    </lineage>
</organism>
<dbReference type="GO" id="GO:0009062">
    <property type="term" value="P:fatty acid catabolic process"/>
    <property type="evidence" value="ECO:0007669"/>
    <property type="project" value="InterPro"/>
</dbReference>
<dbReference type="InterPro" id="IPR045017">
    <property type="entry name" value="DECR2-like"/>
</dbReference>
<reference evidence="3 4" key="1">
    <citation type="submission" date="2019-08" db="EMBL/GenBank/DDBJ databases">
        <title>Paraburkholderia sp. DCY113.</title>
        <authorList>
            <person name="Kang J."/>
        </authorList>
    </citation>
    <scope>NUCLEOTIDE SEQUENCE [LARGE SCALE GENOMIC DNA]</scope>
    <source>
        <strain evidence="3 4">DCY113</strain>
    </source>
</reference>
<dbReference type="Gene3D" id="3.40.50.720">
    <property type="entry name" value="NAD(P)-binding Rossmann-like Domain"/>
    <property type="match status" value="1"/>
</dbReference>
<dbReference type="SUPFAM" id="SSF51735">
    <property type="entry name" value="NAD(P)-binding Rossmann-fold domains"/>
    <property type="match status" value="1"/>
</dbReference>
<dbReference type="AlphaFoldDB" id="A0A5B0G853"/>
<keyword evidence="4" id="KW-1185">Reference proteome</keyword>
<dbReference type="GO" id="GO:0008670">
    <property type="term" value="F:2,4-dienoyl-CoA reductase (NADPH) activity"/>
    <property type="evidence" value="ECO:0007669"/>
    <property type="project" value="InterPro"/>
</dbReference>
<protein>
    <submittedName>
        <fullName evidence="3">SDR family oxidoreductase</fullName>
    </submittedName>
</protein>
<dbReference type="EMBL" id="VTUZ01000053">
    <property type="protein sequence ID" value="KAA0998781.1"/>
    <property type="molecule type" value="Genomic_DNA"/>
</dbReference>
<proteinExistence type="predicted"/>
<dbReference type="Proteomes" id="UP000325273">
    <property type="component" value="Unassembled WGS sequence"/>
</dbReference>
<sequence length="275" mass="28667">MLVTQYFLKDLFKGKTVFVTGGGSGINLGVAKNFAALGANIAICGRSQEKLNAAAADLRAFGTKVCAVSADVRDSAALEAAFEQSKAELGAMDVLVCGAAGNFLAPAEKLSANGFKTVIDIDLLGSFNATHKAFEQLKETRGTILYISAGMAYIPHAFQVHVGAAKAGIDMMMKNIALEWGRFGIRANSIVPGSIEETEGLKRLSDPAEKEKLVAAVPLLRTGTVDDIGQLAAFLSSPLASYITGCVVVCDGGQNLPGSALFNATAELVLRAQHG</sequence>
<dbReference type="PANTHER" id="PTHR43296">
    <property type="entry name" value="PEROXISOMAL 2,4-DIENOYL-COA REDUCTASE"/>
    <property type="match status" value="1"/>
</dbReference>
<dbReference type="InterPro" id="IPR002347">
    <property type="entry name" value="SDR_fam"/>
</dbReference>
<accession>A0A5B0G853</accession>
<dbReference type="InterPro" id="IPR036291">
    <property type="entry name" value="NAD(P)-bd_dom_sf"/>
</dbReference>
<dbReference type="PANTHER" id="PTHR43296:SF2">
    <property type="entry name" value="PEROXISOMAL 2,4-DIENOYL-COA REDUCTASE [(3E)-ENOYL-COA-PRODUCING]"/>
    <property type="match status" value="1"/>
</dbReference>
<keyword evidence="2" id="KW-0560">Oxidoreductase</keyword>
<name>A0A5B0G853_9BURK</name>
<evidence type="ECO:0000256" key="2">
    <source>
        <dbReference type="ARBA" id="ARBA00023002"/>
    </source>
</evidence>
<dbReference type="PRINTS" id="PR00081">
    <property type="entry name" value="GDHRDH"/>
</dbReference>
<dbReference type="RefSeq" id="WP_149675723.1">
    <property type="nucleotide sequence ID" value="NZ_VTUZ01000053.1"/>
</dbReference>
<evidence type="ECO:0000313" key="3">
    <source>
        <dbReference type="EMBL" id="KAA0998781.1"/>
    </source>
</evidence>
<dbReference type="Pfam" id="PF13561">
    <property type="entry name" value="adh_short_C2"/>
    <property type="match status" value="1"/>
</dbReference>
<comment type="caution">
    <text evidence="3">The sequence shown here is derived from an EMBL/GenBank/DDBJ whole genome shotgun (WGS) entry which is preliminary data.</text>
</comment>
<dbReference type="CDD" id="cd05369">
    <property type="entry name" value="TER_DECR_SDR_a"/>
    <property type="match status" value="1"/>
</dbReference>
<evidence type="ECO:0000256" key="1">
    <source>
        <dbReference type="ARBA" id="ARBA00022857"/>
    </source>
</evidence>
<dbReference type="NCBIfam" id="NF005752">
    <property type="entry name" value="PRK07576.1"/>
    <property type="match status" value="1"/>
</dbReference>
<keyword evidence="1" id="KW-0521">NADP</keyword>
<evidence type="ECO:0000313" key="4">
    <source>
        <dbReference type="Proteomes" id="UP000325273"/>
    </source>
</evidence>
<gene>
    <name evidence="3" type="ORF">FVF58_43115</name>
</gene>